<dbReference type="NCBIfam" id="TIGR00484">
    <property type="entry name" value="EF-G"/>
    <property type="match status" value="1"/>
</dbReference>
<dbReference type="SUPFAM" id="SSF54211">
    <property type="entry name" value="Ribosomal protein S5 domain 2-like"/>
    <property type="match status" value="1"/>
</dbReference>
<dbReference type="InterPro" id="IPR041095">
    <property type="entry name" value="EFG_II"/>
</dbReference>
<dbReference type="GO" id="GO:0003746">
    <property type="term" value="F:translation elongation factor activity"/>
    <property type="evidence" value="ECO:0007669"/>
    <property type="project" value="UniProtKB-UniRule"/>
</dbReference>
<keyword evidence="10" id="KW-1185">Reference proteome</keyword>
<dbReference type="FunFam" id="3.40.50.300:FF:000029">
    <property type="entry name" value="Elongation factor G"/>
    <property type="match status" value="1"/>
</dbReference>
<protein>
    <recommendedName>
        <fullName evidence="2 7">Elongation factor G</fullName>
        <shortName evidence="7">EF-G</shortName>
    </recommendedName>
</protein>
<dbReference type="Gene3D" id="3.30.70.870">
    <property type="entry name" value="Elongation Factor G (Translational Gtpase), domain 3"/>
    <property type="match status" value="1"/>
</dbReference>
<dbReference type="STRING" id="1371.GCA_900166605_01242"/>
<evidence type="ECO:0000256" key="4">
    <source>
        <dbReference type="ARBA" id="ARBA00022768"/>
    </source>
</evidence>
<dbReference type="InterPro" id="IPR004161">
    <property type="entry name" value="EFTu-like_2"/>
</dbReference>
<dbReference type="InterPro" id="IPR005517">
    <property type="entry name" value="Transl_elong_EFG/EF2_IV"/>
</dbReference>
<dbReference type="Pfam" id="PF00679">
    <property type="entry name" value="EFG_C"/>
    <property type="match status" value="1"/>
</dbReference>
<name>A0A510Y8P5_MARHA</name>
<dbReference type="Pfam" id="PF00009">
    <property type="entry name" value="GTP_EFTU"/>
    <property type="match status" value="1"/>
</dbReference>
<keyword evidence="5 7" id="KW-0648">Protein biosynthesis</keyword>
<dbReference type="InterPro" id="IPR031157">
    <property type="entry name" value="G_TR_CS"/>
</dbReference>
<comment type="caution">
    <text evidence="9">The sequence shown here is derived from an EMBL/GenBank/DDBJ whole genome shotgun (WGS) entry which is preliminary data.</text>
</comment>
<dbReference type="FunFam" id="2.40.30.10:FF:000006">
    <property type="entry name" value="Elongation factor G"/>
    <property type="match status" value="1"/>
</dbReference>
<dbReference type="SMART" id="SM00889">
    <property type="entry name" value="EFG_IV"/>
    <property type="match status" value="1"/>
</dbReference>
<dbReference type="Gene3D" id="3.30.70.240">
    <property type="match status" value="1"/>
</dbReference>
<dbReference type="EMBL" id="BJUN01000018">
    <property type="protein sequence ID" value="GEK59719.1"/>
    <property type="molecule type" value="Genomic_DNA"/>
</dbReference>
<gene>
    <name evidence="7 9" type="primary">fusA</name>
    <name evidence="9" type="ORF">MHA01_26240</name>
</gene>
<dbReference type="CDD" id="cd01434">
    <property type="entry name" value="EFG_mtEFG1_IV"/>
    <property type="match status" value="1"/>
</dbReference>
<dbReference type="InterPro" id="IPR027417">
    <property type="entry name" value="P-loop_NTPase"/>
</dbReference>
<dbReference type="GO" id="GO:0032790">
    <property type="term" value="P:ribosome disassembly"/>
    <property type="evidence" value="ECO:0007669"/>
    <property type="project" value="TreeGrafter"/>
</dbReference>
<dbReference type="PRINTS" id="PR00315">
    <property type="entry name" value="ELONGATNFCT"/>
</dbReference>
<dbReference type="InterPro" id="IPR000640">
    <property type="entry name" value="EFG_V-like"/>
</dbReference>
<dbReference type="SUPFAM" id="SSF52540">
    <property type="entry name" value="P-loop containing nucleoside triphosphate hydrolases"/>
    <property type="match status" value="1"/>
</dbReference>
<dbReference type="AlphaFoldDB" id="A0A510Y8P5"/>
<dbReference type="Pfam" id="PF03144">
    <property type="entry name" value="GTP_EFTU_D2"/>
    <property type="match status" value="1"/>
</dbReference>
<dbReference type="SMART" id="SM00838">
    <property type="entry name" value="EFG_C"/>
    <property type="match status" value="1"/>
</dbReference>
<dbReference type="Pfam" id="PF14492">
    <property type="entry name" value="EFG_III"/>
    <property type="match status" value="1"/>
</dbReference>
<evidence type="ECO:0000256" key="6">
    <source>
        <dbReference type="ARBA" id="ARBA00023134"/>
    </source>
</evidence>
<dbReference type="InterPro" id="IPR004540">
    <property type="entry name" value="Transl_elong_EFG/EF2"/>
</dbReference>
<evidence type="ECO:0000259" key="8">
    <source>
        <dbReference type="PROSITE" id="PS51722"/>
    </source>
</evidence>
<dbReference type="FunFam" id="3.30.70.870:FF:000001">
    <property type="entry name" value="Elongation factor G"/>
    <property type="match status" value="1"/>
</dbReference>
<evidence type="ECO:0000256" key="1">
    <source>
        <dbReference type="ARBA" id="ARBA00005870"/>
    </source>
</evidence>
<dbReference type="InterPro" id="IPR035649">
    <property type="entry name" value="EFG_V"/>
</dbReference>
<proteinExistence type="inferred from homology"/>
<dbReference type="NCBIfam" id="TIGR00231">
    <property type="entry name" value="small_GTP"/>
    <property type="match status" value="1"/>
</dbReference>
<dbReference type="GO" id="GO:0005737">
    <property type="term" value="C:cytoplasm"/>
    <property type="evidence" value="ECO:0007669"/>
    <property type="project" value="UniProtKB-SubCell"/>
</dbReference>
<feature type="binding site" evidence="7">
    <location>
        <begin position="17"/>
        <end position="24"/>
    </location>
    <ligand>
        <name>GTP</name>
        <dbReference type="ChEBI" id="CHEBI:37565"/>
    </ligand>
</feature>
<dbReference type="PANTHER" id="PTHR43261:SF1">
    <property type="entry name" value="RIBOSOME-RELEASING FACTOR 2, MITOCHONDRIAL"/>
    <property type="match status" value="1"/>
</dbReference>
<evidence type="ECO:0000256" key="2">
    <source>
        <dbReference type="ARBA" id="ARBA00017872"/>
    </source>
</evidence>
<keyword evidence="7" id="KW-0963">Cytoplasm</keyword>
<dbReference type="InterPro" id="IPR009022">
    <property type="entry name" value="EFG_III"/>
</dbReference>
<dbReference type="SUPFAM" id="SSF50447">
    <property type="entry name" value="Translation proteins"/>
    <property type="match status" value="1"/>
</dbReference>
<evidence type="ECO:0000256" key="5">
    <source>
        <dbReference type="ARBA" id="ARBA00022917"/>
    </source>
</evidence>
<comment type="subcellular location">
    <subcellularLocation>
        <location evidence="7">Cytoplasm</location>
    </subcellularLocation>
</comment>
<dbReference type="GO" id="GO:0003924">
    <property type="term" value="F:GTPase activity"/>
    <property type="evidence" value="ECO:0007669"/>
    <property type="project" value="InterPro"/>
</dbReference>
<dbReference type="InterPro" id="IPR014721">
    <property type="entry name" value="Ribsml_uS5_D2-typ_fold_subgr"/>
</dbReference>
<reference evidence="9 10" key="1">
    <citation type="submission" date="2019-07" db="EMBL/GenBank/DDBJ databases">
        <title>Whole genome shotgun sequence of Marinococcus halophilus NBRC 102359.</title>
        <authorList>
            <person name="Hosoyama A."/>
            <person name="Uohara A."/>
            <person name="Ohji S."/>
            <person name="Ichikawa N."/>
        </authorList>
    </citation>
    <scope>NUCLEOTIDE SEQUENCE [LARGE SCALE GENOMIC DNA]</scope>
    <source>
        <strain evidence="9 10">NBRC 102359</strain>
    </source>
</reference>
<dbReference type="InterPro" id="IPR035647">
    <property type="entry name" value="EFG_III/V"/>
</dbReference>
<dbReference type="CDD" id="cd03713">
    <property type="entry name" value="EFG_mtEFG_C"/>
    <property type="match status" value="1"/>
</dbReference>
<evidence type="ECO:0000256" key="3">
    <source>
        <dbReference type="ARBA" id="ARBA00022741"/>
    </source>
</evidence>
<dbReference type="HAMAP" id="MF_00054_B">
    <property type="entry name" value="EF_G_EF_2_B"/>
    <property type="match status" value="1"/>
</dbReference>
<dbReference type="InterPro" id="IPR000795">
    <property type="entry name" value="T_Tr_GTP-bd_dom"/>
</dbReference>
<dbReference type="PROSITE" id="PS51722">
    <property type="entry name" value="G_TR_2"/>
    <property type="match status" value="1"/>
</dbReference>
<dbReference type="NCBIfam" id="NF009379">
    <property type="entry name" value="PRK12740.1-3"/>
    <property type="match status" value="1"/>
</dbReference>
<dbReference type="Gene3D" id="2.40.30.10">
    <property type="entry name" value="Translation factors"/>
    <property type="match status" value="1"/>
</dbReference>
<comment type="function">
    <text evidence="7">Catalyzes the GTP-dependent ribosomal translocation step during translation elongation. During this step, the ribosome changes from the pre-translocational (PRE) to the post-translocational (POST) state as the newly formed A-site-bound peptidyl-tRNA and P-site-bound deacylated tRNA move to the P and E sites, respectively. Catalyzes the coordinated movement of the two tRNA molecules, the mRNA and conformational changes in the ribosome.</text>
</comment>
<dbReference type="CDD" id="cd16262">
    <property type="entry name" value="EFG_III"/>
    <property type="match status" value="1"/>
</dbReference>
<comment type="similarity">
    <text evidence="1 7">Belongs to the TRAFAC class translation factor GTPase superfamily. Classic translation factor GTPase family. EF-G/EF-2 subfamily.</text>
</comment>
<dbReference type="FunFam" id="3.30.70.240:FF:000001">
    <property type="entry name" value="Elongation factor G"/>
    <property type="match status" value="1"/>
</dbReference>
<organism evidence="9 10">
    <name type="scientific">Marinococcus halophilus</name>
    <dbReference type="NCBI Taxonomy" id="1371"/>
    <lineage>
        <taxon>Bacteria</taxon>
        <taxon>Bacillati</taxon>
        <taxon>Bacillota</taxon>
        <taxon>Bacilli</taxon>
        <taxon>Bacillales</taxon>
        <taxon>Bacillaceae</taxon>
        <taxon>Marinococcus</taxon>
    </lineage>
</organism>
<keyword evidence="6 7" id="KW-0342">GTP-binding</keyword>
<evidence type="ECO:0000313" key="10">
    <source>
        <dbReference type="Proteomes" id="UP000321051"/>
    </source>
</evidence>
<dbReference type="CDD" id="cd04088">
    <property type="entry name" value="EFG_mtEFG_II"/>
    <property type="match status" value="1"/>
</dbReference>
<dbReference type="Gene3D" id="3.40.50.300">
    <property type="entry name" value="P-loop containing nucleotide triphosphate hydrolases"/>
    <property type="match status" value="1"/>
</dbReference>
<evidence type="ECO:0000256" key="7">
    <source>
        <dbReference type="HAMAP-Rule" id="MF_00054"/>
    </source>
</evidence>
<keyword evidence="3 7" id="KW-0547">Nucleotide-binding</keyword>
<sequence length="692" mass="77042">MAREFSLEKTRNIGIMAHIDAGKTTATERILYYTGRIHKIGETHEGASQMDWMSQEQERGITITSAATTAQWKNHRINIIDTPGHVDFTVEVERSLRVLDGAVAVLDAQSGVEPQTETVWRQATTYHVPRIVFVNKMDKVGADFVYSLSTLTERLGANAQAIQLPIGAEDDFEGIIDLIEMQAYYYLDDLGTRAEAREIPEEYQAQAQEYRQKLVEAVSELDEELMMKYLEEEEITNEELKLAIRKGTLNVEFYPVLCGSAFKNKGVQLMIDAVLDYLPSPLDVPAIKGKYPDSEEEEERPADDNGKFSALAFKVATDPYVGKLTFFRVYSGTLTSGSYVRNSTKDKRERVGRILQMHANSREEISTVYAGDIAAGVGLKDTSTGDTLVAEKDNIVLESMDFPEPVISLSVEPKSKADHDKMSIALGKLAEEDPTFQTETDEETGQTIIKGMGELHLDIIVDRLKREFKVEATVGAPQVSYRETIRQEANCEGKFVRQSGGRGQYGHVWVKFEPNEEGAGFEFVNKIVGGVVPREYVPSVQAGIEDSLQSGMLAGYPVIDVKATLFDGSYHDVDSNEMAFKVAASMALREAKQKCKPVLLEPLMKVDIVVPEEYMGDVMGDVTSRRGRVDGMEARGNSQVIRSFVPLAEMFGYATTLRSNTQGRGTYSMFFDHYEEVPKSVSEDVIKQATGQ</sequence>
<dbReference type="Gene3D" id="3.30.230.10">
    <property type="match status" value="1"/>
</dbReference>
<dbReference type="PROSITE" id="PS00301">
    <property type="entry name" value="G_TR_1"/>
    <property type="match status" value="1"/>
</dbReference>
<feature type="domain" description="Tr-type G" evidence="8">
    <location>
        <begin position="8"/>
        <end position="282"/>
    </location>
</feature>
<dbReference type="Proteomes" id="UP000321051">
    <property type="component" value="Unassembled WGS sequence"/>
</dbReference>
<dbReference type="CDD" id="cd01886">
    <property type="entry name" value="EF-G"/>
    <property type="match status" value="1"/>
</dbReference>
<dbReference type="RefSeq" id="WP_079475103.1">
    <property type="nucleotide sequence ID" value="NZ_BJUN01000018.1"/>
</dbReference>
<accession>A0A510Y8P5</accession>
<feature type="binding site" evidence="7">
    <location>
        <begin position="135"/>
        <end position="138"/>
    </location>
    <ligand>
        <name>GTP</name>
        <dbReference type="ChEBI" id="CHEBI:37565"/>
    </ligand>
</feature>
<dbReference type="OrthoDB" id="9804431at2"/>
<dbReference type="Pfam" id="PF03764">
    <property type="entry name" value="EFG_IV"/>
    <property type="match status" value="1"/>
</dbReference>
<evidence type="ECO:0000313" key="9">
    <source>
        <dbReference type="EMBL" id="GEK59719.1"/>
    </source>
</evidence>
<dbReference type="GO" id="GO:0005525">
    <property type="term" value="F:GTP binding"/>
    <property type="evidence" value="ECO:0007669"/>
    <property type="project" value="UniProtKB-UniRule"/>
</dbReference>
<dbReference type="SUPFAM" id="SSF54980">
    <property type="entry name" value="EF-G C-terminal domain-like"/>
    <property type="match status" value="2"/>
</dbReference>
<dbReference type="PANTHER" id="PTHR43261">
    <property type="entry name" value="TRANSLATION ELONGATION FACTOR G-RELATED"/>
    <property type="match status" value="1"/>
</dbReference>
<feature type="binding site" evidence="7">
    <location>
        <begin position="81"/>
        <end position="85"/>
    </location>
    <ligand>
        <name>GTP</name>
        <dbReference type="ChEBI" id="CHEBI:37565"/>
    </ligand>
</feature>
<dbReference type="InterPro" id="IPR047872">
    <property type="entry name" value="EFG_IV"/>
</dbReference>
<keyword evidence="4 7" id="KW-0251">Elongation factor</keyword>
<dbReference type="NCBIfam" id="NF009381">
    <property type="entry name" value="PRK12740.1-5"/>
    <property type="match status" value="1"/>
</dbReference>
<dbReference type="InterPro" id="IPR009000">
    <property type="entry name" value="Transl_B-barrel_sf"/>
</dbReference>
<dbReference type="InterPro" id="IPR005225">
    <property type="entry name" value="Small_GTP-bd"/>
</dbReference>
<dbReference type="InterPro" id="IPR020568">
    <property type="entry name" value="Ribosomal_Su5_D2-typ_SF"/>
</dbReference>
<dbReference type="FunFam" id="3.30.230.10:FF:000003">
    <property type="entry name" value="Elongation factor G"/>
    <property type="match status" value="1"/>
</dbReference>